<dbReference type="EMBL" id="KQ971321">
    <property type="protein sequence ID" value="KYB28623.1"/>
    <property type="molecule type" value="Genomic_DNA"/>
</dbReference>
<protein>
    <submittedName>
        <fullName evidence="1">Uncharacterized protein</fullName>
    </submittedName>
</protein>
<accession>A0A139WL49</accession>
<dbReference type="InParanoid" id="A0A139WL49"/>
<dbReference type="AlphaFoldDB" id="A0A139WL49"/>
<evidence type="ECO:0000313" key="1">
    <source>
        <dbReference type="EMBL" id="KYB28623.1"/>
    </source>
</evidence>
<reference evidence="1 2" key="1">
    <citation type="journal article" date="2008" name="Nature">
        <title>The genome of the model beetle and pest Tribolium castaneum.</title>
        <authorList>
            <consortium name="Tribolium Genome Sequencing Consortium"/>
            <person name="Richards S."/>
            <person name="Gibbs R.A."/>
            <person name="Weinstock G.M."/>
            <person name="Brown S.J."/>
            <person name="Denell R."/>
            <person name="Beeman R.W."/>
            <person name="Gibbs R."/>
            <person name="Beeman R.W."/>
            <person name="Brown S.J."/>
            <person name="Bucher G."/>
            <person name="Friedrich M."/>
            <person name="Grimmelikhuijzen C.J."/>
            <person name="Klingler M."/>
            <person name="Lorenzen M."/>
            <person name="Richards S."/>
            <person name="Roth S."/>
            <person name="Schroder R."/>
            <person name="Tautz D."/>
            <person name="Zdobnov E.M."/>
            <person name="Muzny D."/>
            <person name="Gibbs R.A."/>
            <person name="Weinstock G.M."/>
            <person name="Attaway T."/>
            <person name="Bell S."/>
            <person name="Buhay C.J."/>
            <person name="Chandrabose M.N."/>
            <person name="Chavez D."/>
            <person name="Clerk-Blankenburg K.P."/>
            <person name="Cree A."/>
            <person name="Dao M."/>
            <person name="Davis C."/>
            <person name="Chacko J."/>
            <person name="Dinh H."/>
            <person name="Dugan-Rocha S."/>
            <person name="Fowler G."/>
            <person name="Garner T.T."/>
            <person name="Garnes J."/>
            <person name="Gnirke A."/>
            <person name="Hawes A."/>
            <person name="Hernandez J."/>
            <person name="Hines S."/>
            <person name="Holder M."/>
            <person name="Hume J."/>
            <person name="Jhangiani S.N."/>
            <person name="Joshi V."/>
            <person name="Khan Z.M."/>
            <person name="Jackson L."/>
            <person name="Kovar C."/>
            <person name="Kowis A."/>
            <person name="Lee S."/>
            <person name="Lewis L.R."/>
            <person name="Margolis J."/>
            <person name="Morgan M."/>
            <person name="Nazareth L.V."/>
            <person name="Nguyen N."/>
            <person name="Okwuonu G."/>
            <person name="Parker D."/>
            <person name="Richards S."/>
            <person name="Ruiz S.J."/>
            <person name="Santibanez J."/>
            <person name="Savard J."/>
            <person name="Scherer S.E."/>
            <person name="Schneider B."/>
            <person name="Sodergren E."/>
            <person name="Tautz D."/>
            <person name="Vattahil S."/>
            <person name="Villasana D."/>
            <person name="White C.S."/>
            <person name="Wright R."/>
            <person name="Park Y."/>
            <person name="Beeman R.W."/>
            <person name="Lord J."/>
            <person name="Oppert B."/>
            <person name="Lorenzen M."/>
            <person name="Brown S."/>
            <person name="Wang L."/>
            <person name="Savard J."/>
            <person name="Tautz D."/>
            <person name="Richards S."/>
            <person name="Weinstock G."/>
            <person name="Gibbs R.A."/>
            <person name="Liu Y."/>
            <person name="Worley K."/>
            <person name="Weinstock G."/>
            <person name="Elsik C.G."/>
            <person name="Reese J.T."/>
            <person name="Elhaik E."/>
            <person name="Landan G."/>
            <person name="Graur D."/>
            <person name="Arensburger P."/>
            <person name="Atkinson P."/>
            <person name="Beeman R.W."/>
            <person name="Beidler J."/>
            <person name="Brown S.J."/>
            <person name="Demuth J.P."/>
            <person name="Drury D.W."/>
            <person name="Du Y.Z."/>
            <person name="Fujiwara H."/>
            <person name="Lorenzen M."/>
            <person name="Maselli V."/>
            <person name="Osanai M."/>
            <person name="Park Y."/>
            <person name="Robertson H.M."/>
            <person name="Tu Z."/>
            <person name="Wang J.J."/>
            <person name="Wang S."/>
            <person name="Richards S."/>
            <person name="Song H."/>
            <person name="Zhang L."/>
            <person name="Sodergren E."/>
            <person name="Werner D."/>
            <person name="Stanke M."/>
            <person name="Morgenstern B."/>
            <person name="Solovyev V."/>
            <person name="Kosarev P."/>
            <person name="Brown G."/>
            <person name="Chen H.C."/>
            <person name="Ermolaeva O."/>
            <person name="Hlavina W."/>
            <person name="Kapustin Y."/>
            <person name="Kiryutin B."/>
            <person name="Kitts P."/>
            <person name="Maglott D."/>
            <person name="Pruitt K."/>
            <person name="Sapojnikov V."/>
            <person name="Souvorov A."/>
            <person name="Mackey A.J."/>
            <person name="Waterhouse R.M."/>
            <person name="Wyder S."/>
            <person name="Zdobnov E.M."/>
            <person name="Zdobnov E.M."/>
            <person name="Wyder S."/>
            <person name="Kriventseva E.V."/>
            <person name="Kadowaki T."/>
            <person name="Bork P."/>
            <person name="Aranda M."/>
            <person name="Bao R."/>
            <person name="Beermann A."/>
            <person name="Berns N."/>
            <person name="Bolognesi R."/>
            <person name="Bonneton F."/>
            <person name="Bopp D."/>
            <person name="Brown S.J."/>
            <person name="Bucher G."/>
            <person name="Butts T."/>
            <person name="Chaumot A."/>
            <person name="Denell R.E."/>
            <person name="Ferrier D.E."/>
            <person name="Friedrich M."/>
            <person name="Gordon C.M."/>
            <person name="Jindra M."/>
            <person name="Klingler M."/>
            <person name="Lan Q."/>
            <person name="Lattorff H.M."/>
            <person name="Laudet V."/>
            <person name="von Levetsow C."/>
            <person name="Liu Z."/>
            <person name="Lutz R."/>
            <person name="Lynch J.A."/>
            <person name="da Fonseca R.N."/>
            <person name="Posnien N."/>
            <person name="Reuter R."/>
            <person name="Roth S."/>
            <person name="Savard J."/>
            <person name="Schinko J.B."/>
            <person name="Schmitt C."/>
            <person name="Schoppmeier M."/>
            <person name="Schroder R."/>
            <person name="Shippy T.D."/>
            <person name="Simonnet F."/>
            <person name="Marques-Souza H."/>
            <person name="Tautz D."/>
            <person name="Tomoyasu Y."/>
            <person name="Trauner J."/>
            <person name="Van der Zee M."/>
            <person name="Vervoort M."/>
            <person name="Wittkopp N."/>
            <person name="Wimmer E.A."/>
            <person name="Yang X."/>
            <person name="Jones A.K."/>
            <person name="Sattelle D.B."/>
            <person name="Ebert P.R."/>
            <person name="Nelson D."/>
            <person name="Scott J.G."/>
            <person name="Beeman R.W."/>
            <person name="Muthukrishnan S."/>
            <person name="Kramer K.J."/>
            <person name="Arakane Y."/>
            <person name="Beeman R.W."/>
            <person name="Zhu Q."/>
            <person name="Hogenkamp D."/>
            <person name="Dixit R."/>
            <person name="Oppert B."/>
            <person name="Jiang H."/>
            <person name="Zou Z."/>
            <person name="Marshall J."/>
            <person name="Elpidina E."/>
            <person name="Vinokurov K."/>
            <person name="Oppert C."/>
            <person name="Zou Z."/>
            <person name="Evans J."/>
            <person name="Lu Z."/>
            <person name="Zhao P."/>
            <person name="Sumathipala N."/>
            <person name="Altincicek B."/>
            <person name="Vilcinskas A."/>
            <person name="Williams M."/>
            <person name="Hultmark D."/>
            <person name="Hetru C."/>
            <person name="Jiang H."/>
            <person name="Grimmelikhuijzen C.J."/>
            <person name="Hauser F."/>
            <person name="Cazzamali G."/>
            <person name="Williamson M."/>
            <person name="Park Y."/>
            <person name="Li B."/>
            <person name="Tanaka Y."/>
            <person name="Predel R."/>
            <person name="Neupert S."/>
            <person name="Schachtner J."/>
            <person name="Verleyen P."/>
            <person name="Raible F."/>
            <person name="Bork P."/>
            <person name="Friedrich M."/>
            <person name="Walden K.K."/>
            <person name="Robertson H.M."/>
            <person name="Angeli S."/>
            <person name="Foret S."/>
            <person name="Bucher G."/>
            <person name="Schuetz S."/>
            <person name="Maleszka R."/>
            <person name="Wimmer E.A."/>
            <person name="Beeman R.W."/>
            <person name="Lorenzen M."/>
            <person name="Tomoyasu Y."/>
            <person name="Miller S.C."/>
            <person name="Grossmann D."/>
            <person name="Bucher G."/>
        </authorList>
    </citation>
    <scope>NUCLEOTIDE SEQUENCE [LARGE SCALE GENOMIC DNA]</scope>
    <source>
        <strain evidence="1 2">Georgia GA2</strain>
    </source>
</reference>
<organism evidence="1 2">
    <name type="scientific">Tribolium castaneum</name>
    <name type="common">Red flour beetle</name>
    <dbReference type="NCBI Taxonomy" id="7070"/>
    <lineage>
        <taxon>Eukaryota</taxon>
        <taxon>Metazoa</taxon>
        <taxon>Ecdysozoa</taxon>
        <taxon>Arthropoda</taxon>
        <taxon>Hexapoda</taxon>
        <taxon>Insecta</taxon>
        <taxon>Pterygota</taxon>
        <taxon>Neoptera</taxon>
        <taxon>Endopterygota</taxon>
        <taxon>Coleoptera</taxon>
        <taxon>Polyphaga</taxon>
        <taxon>Cucujiformia</taxon>
        <taxon>Tenebrionidae</taxon>
        <taxon>Tenebrionidae incertae sedis</taxon>
        <taxon>Tribolium</taxon>
    </lineage>
</organism>
<proteinExistence type="predicted"/>
<keyword evidence="2" id="KW-1185">Reference proteome</keyword>
<sequence length="50" mass="5636">MCLLIERRQQTYTHDVYRRLTITCCTANVPASPHSAVYSVPGNVCLLLIN</sequence>
<gene>
    <name evidence="1" type="primary">AUGUSTUS-3.0.2_32371</name>
    <name evidence="1" type="ORF">TcasGA2_TC032371</name>
</gene>
<reference evidence="1 2" key="2">
    <citation type="journal article" date="2010" name="Nucleic Acids Res.">
        <title>BeetleBase in 2010: revisions to provide comprehensive genomic information for Tribolium castaneum.</title>
        <authorList>
            <person name="Kim H.S."/>
            <person name="Murphy T."/>
            <person name="Xia J."/>
            <person name="Caragea D."/>
            <person name="Park Y."/>
            <person name="Beeman R.W."/>
            <person name="Lorenzen M.D."/>
            <person name="Butcher S."/>
            <person name="Manak J.R."/>
            <person name="Brown S.J."/>
        </authorList>
    </citation>
    <scope>NUCLEOTIDE SEQUENCE [LARGE SCALE GENOMIC DNA]</scope>
    <source>
        <strain evidence="1 2">Georgia GA2</strain>
    </source>
</reference>
<name>A0A139WL49_TRICA</name>
<evidence type="ECO:0000313" key="2">
    <source>
        <dbReference type="Proteomes" id="UP000007266"/>
    </source>
</evidence>
<dbReference type="Proteomes" id="UP000007266">
    <property type="component" value="Linkage group 3"/>
</dbReference>